<evidence type="ECO:0000256" key="9">
    <source>
        <dbReference type="ARBA" id="ARBA00022692"/>
    </source>
</evidence>
<keyword evidence="13" id="KW-1133">Transmembrane helix</keyword>
<proteinExistence type="inferred from homology"/>
<evidence type="ECO:0000256" key="6">
    <source>
        <dbReference type="ARBA" id="ARBA00012557"/>
    </source>
</evidence>
<sequence length="337" mass="39425">MCRPKSSYKTKPLYRHILQHGSFLLDFAVESQFRHLEILQEGILYPFHLLYPTSGNIPLGNEVAEVLEKQVRVLCWVMTTPQNHVHKALHVKRTWGKRCNKLLFMSTVPDPELDIIGLPGINEGRAFLWGKTKAAFKYIWENHRDDADWFFKADDDTYVVLENLRFFLKDYCTEDPIFFGCEFNTSIIPLSVSGGAGYVLSKEALWRFISEALPYPERCHPGDDGAEDLQMTRCLVNARVTLMDSRDFWGRHRFMPFGPEWHVRPGDRSWSSWYYEYLMYPQVQGIDCCSNTAISFHYINNYTMYILEYMLYHLRPYGMNIENRYIDTSSTGSLQAV</sequence>
<dbReference type="Pfam" id="PF02434">
    <property type="entry name" value="Fringe"/>
    <property type="match status" value="1"/>
</dbReference>
<evidence type="ECO:0000256" key="2">
    <source>
        <dbReference type="ARBA" id="ARBA00004606"/>
    </source>
</evidence>
<evidence type="ECO:0000256" key="11">
    <source>
        <dbReference type="ARBA" id="ARBA00022741"/>
    </source>
</evidence>
<comment type="pathway">
    <text evidence="3">Protein modification; protein glycosylation.</text>
</comment>
<evidence type="ECO:0000256" key="22">
    <source>
        <dbReference type="ARBA" id="ARBA00059245"/>
    </source>
</evidence>
<evidence type="ECO:0000256" key="7">
    <source>
        <dbReference type="ARBA" id="ARBA00022676"/>
    </source>
</evidence>
<protein>
    <recommendedName>
        <fullName evidence="18">Glycoprotein-N-acetylgalactosamine 3-beta-galactosyltransferase 1</fullName>
        <ecNumber evidence="6">2.4.1.122</ecNumber>
    </recommendedName>
    <alternativeName>
        <fullName evidence="20">Core 1 O-glycan T-synthase</fullName>
    </alternativeName>
    <alternativeName>
        <fullName evidence="21">Core 1 UDP-galactose:N-acetylgalactosamine-alpha-R beta 1,3-galactosyltransferase 1</fullName>
    </alternativeName>
    <alternativeName>
        <fullName evidence="19">Core 1 beta1,3-galactosyltransferase 1</fullName>
    </alternativeName>
</protein>
<keyword evidence="7" id="KW-0328">Glycosyltransferase</keyword>
<dbReference type="GO" id="GO:0030145">
    <property type="term" value="F:manganese ion binding"/>
    <property type="evidence" value="ECO:0007669"/>
    <property type="project" value="UniProtKB-ARBA"/>
</dbReference>
<evidence type="ECO:0000313" key="24">
    <source>
        <dbReference type="EMBL" id="CAG7832984.1"/>
    </source>
</evidence>
<comment type="caution">
    <text evidence="24">The sequence shown here is derived from an EMBL/GenBank/DDBJ whole genome shotgun (WGS) entry which is preliminary data.</text>
</comment>
<comment type="function">
    <text evidence="22">Glycosyltransferase that generates the core 1 O-glycan Gal-beta1-3GalNAc-alpha1-Ser/Thr (T antigen), which is a precursor for many extended O-glycans in glycoproteins.</text>
</comment>
<keyword evidence="25" id="KW-1185">Reference proteome</keyword>
<dbReference type="GO" id="GO:0016020">
    <property type="term" value="C:membrane"/>
    <property type="evidence" value="ECO:0007669"/>
    <property type="project" value="UniProtKB-SubCell"/>
</dbReference>
<gene>
    <name evidence="24" type="ORF">AFUS01_LOCUS42637</name>
</gene>
<dbReference type="FunFam" id="3.90.550.50:FF:000017">
    <property type="entry name" value="Glycoprotein-N-acetylgalactosamine 3-beta-galactosyltransferase 1"/>
    <property type="match status" value="1"/>
</dbReference>
<evidence type="ECO:0000256" key="21">
    <source>
        <dbReference type="ARBA" id="ARBA00043065"/>
    </source>
</evidence>
<evidence type="ECO:0000256" key="1">
    <source>
        <dbReference type="ARBA" id="ARBA00001936"/>
    </source>
</evidence>
<evidence type="ECO:0000256" key="3">
    <source>
        <dbReference type="ARBA" id="ARBA00004922"/>
    </source>
</evidence>
<dbReference type="GO" id="GO:0000166">
    <property type="term" value="F:nucleotide binding"/>
    <property type="evidence" value="ECO:0007669"/>
    <property type="project" value="UniProtKB-KW"/>
</dbReference>
<keyword evidence="16" id="KW-0325">Glycoprotein</keyword>
<keyword evidence="17" id="KW-0464">Manganese</keyword>
<evidence type="ECO:0000256" key="16">
    <source>
        <dbReference type="ARBA" id="ARBA00023180"/>
    </source>
</evidence>
<dbReference type="GO" id="GO:0016263">
    <property type="term" value="F:glycoprotein-N-acetylgalactosamine 3-beta-galactosyltransferase activity"/>
    <property type="evidence" value="ECO:0007669"/>
    <property type="project" value="UniProtKB-EC"/>
</dbReference>
<keyword evidence="10" id="KW-0479">Metal-binding</keyword>
<dbReference type="PANTHER" id="PTHR23033:SF14">
    <property type="entry name" value="GLYCOPROTEIN-N-ACETYLGALACTOSAMINE 3-BETA-GALACTOSYLTRANSFERASE 1-RELATED"/>
    <property type="match status" value="1"/>
</dbReference>
<evidence type="ECO:0000256" key="18">
    <source>
        <dbReference type="ARBA" id="ARBA00040898"/>
    </source>
</evidence>
<evidence type="ECO:0000256" key="10">
    <source>
        <dbReference type="ARBA" id="ARBA00022723"/>
    </source>
</evidence>
<evidence type="ECO:0000256" key="14">
    <source>
        <dbReference type="ARBA" id="ARBA00023136"/>
    </source>
</evidence>
<keyword evidence="8" id="KW-0808">Transferase</keyword>
<dbReference type="Proteomes" id="UP000708208">
    <property type="component" value="Unassembled WGS sequence"/>
</dbReference>
<feature type="domain" description="Fringe-like glycosyltransferase" evidence="23">
    <location>
        <begin position="73"/>
        <end position="208"/>
    </location>
</feature>
<evidence type="ECO:0000313" key="25">
    <source>
        <dbReference type="Proteomes" id="UP000708208"/>
    </source>
</evidence>
<keyword evidence="15" id="KW-1015">Disulfide bond</keyword>
<evidence type="ECO:0000256" key="20">
    <source>
        <dbReference type="ARBA" id="ARBA00042009"/>
    </source>
</evidence>
<keyword evidence="12" id="KW-0735">Signal-anchor</keyword>
<evidence type="ECO:0000256" key="4">
    <source>
        <dbReference type="ARBA" id="ARBA00006462"/>
    </source>
</evidence>
<reference evidence="24" key="1">
    <citation type="submission" date="2021-06" db="EMBL/GenBank/DDBJ databases">
        <authorList>
            <person name="Hodson N. C."/>
            <person name="Mongue J. A."/>
            <person name="Jaron S. K."/>
        </authorList>
    </citation>
    <scope>NUCLEOTIDE SEQUENCE</scope>
</reference>
<evidence type="ECO:0000256" key="19">
    <source>
        <dbReference type="ARBA" id="ARBA00041226"/>
    </source>
</evidence>
<comment type="cofactor">
    <cofactor evidence="1">
        <name>Mn(2+)</name>
        <dbReference type="ChEBI" id="CHEBI:29035"/>
    </cofactor>
</comment>
<keyword evidence="11" id="KW-0547">Nucleotide-binding</keyword>
<comment type="similarity">
    <text evidence="4">Belongs to the glycosyltransferase 31 family. Beta3-Gal-T subfamily.</text>
</comment>
<accession>A0A8J2LI33</accession>
<dbReference type="AlphaFoldDB" id="A0A8J2LI33"/>
<evidence type="ECO:0000256" key="17">
    <source>
        <dbReference type="ARBA" id="ARBA00023211"/>
    </source>
</evidence>
<name>A0A8J2LI33_9HEXA</name>
<evidence type="ECO:0000256" key="8">
    <source>
        <dbReference type="ARBA" id="ARBA00022679"/>
    </source>
</evidence>
<evidence type="ECO:0000256" key="5">
    <source>
        <dbReference type="ARBA" id="ARBA00011748"/>
    </source>
</evidence>
<comment type="subcellular location">
    <subcellularLocation>
        <location evidence="2">Membrane</location>
        <topology evidence="2">Single-pass type II membrane protein</topology>
    </subcellularLocation>
</comment>
<comment type="subunit">
    <text evidence="5">Homodimer; disulfide-linked.</text>
</comment>
<dbReference type="EC" id="2.4.1.122" evidence="6"/>
<evidence type="ECO:0000256" key="13">
    <source>
        <dbReference type="ARBA" id="ARBA00022989"/>
    </source>
</evidence>
<dbReference type="PANTHER" id="PTHR23033">
    <property type="entry name" value="BETA1,3-GALACTOSYLTRANSFERASE"/>
    <property type="match status" value="1"/>
</dbReference>
<organism evidence="24 25">
    <name type="scientific">Allacma fusca</name>
    <dbReference type="NCBI Taxonomy" id="39272"/>
    <lineage>
        <taxon>Eukaryota</taxon>
        <taxon>Metazoa</taxon>
        <taxon>Ecdysozoa</taxon>
        <taxon>Arthropoda</taxon>
        <taxon>Hexapoda</taxon>
        <taxon>Collembola</taxon>
        <taxon>Symphypleona</taxon>
        <taxon>Sminthuridae</taxon>
        <taxon>Allacma</taxon>
    </lineage>
</organism>
<dbReference type="InterPro" id="IPR003378">
    <property type="entry name" value="Fringe-like_glycosylTrfase"/>
</dbReference>
<dbReference type="OrthoDB" id="414175at2759"/>
<dbReference type="EMBL" id="CAJVCH010567892">
    <property type="protein sequence ID" value="CAG7832984.1"/>
    <property type="molecule type" value="Genomic_DNA"/>
</dbReference>
<evidence type="ECO:0000256" key="12">
    <source>
        <dbReference type="ARBA" id="ARBA00022968"/>
    </source>
</evidence>
<keyword evidence="14" id="KW-0472">Membrane</keyword>
<evidence type="ECO:0000259" key="23">
    <source>
        <dbReference type="Pfam" id="PF02434"/>
    </source>
</evidence>
<evidence type="ECO:0000256" key="15">
    <source>
        <dbReference type="ARBA" id="ARBA00023157"/>
    </source>
</evidence>
<keyword evidence="9" id="KW-0812">Transmembrane</keyword>
<dbReference type="InterPro" id="IPR026050">
    <property type="entry name" value="C1GALT1/C1GALT1_chp1"/>
</dbReference>